<comment type="caution">
    <text evidence="7">The sequence shown here is derived from an EMBL/GenBank/DDBJ whole genome shotgun (WGS) entry which is preliminary data.</text>
</comment>
<feature type="domain" description="FAD/NAD(P)-binding" evidence="5">
    <location>
        <begin position="3"/>
        <end position="279"/>
    </location>
</feature>
<comment type="cofactor">
    <cofactor evidence="1">
        <name>FAD</name>
        <dbReference type="ChEBI" id="CHEBI:57692"/>
    </cofactor>
</comment>
<dbReference type="Gene3D" id="1.10.10.1100">
    <property type="entry name" value="BFD-like [2Fe-2S]-binding domain"/>
    <property type="match status" value="1"/>
</dbReference>
<dbReference type="InterPro" id="IPR036188">
    <property type="entry name" value="FAD/NAD-bd_sf"/>
</dbReference>
<dbReference type="Gene3D" id="3.50.50.60">
    <property type="entry name" value="FAD/NAD(P)-binding domain"/>
    <property type="match status" value="2"/>
</dbReference>
<evidence type="ECO:0000256" key="2">
    <source>
        <dbReference type="ARBA" id="ARBA00022630"/>
    </source>
</evidence>
<dbReference type="Gene3D" id="3.30.390.30">
    <property type="match status" value="1"/>
</dbReference>
<evidence type="ECO:0000313" key="8">
    <source>
        <dbReference type="Proteomes" id="UP000539313"/>
    </source>
</evidence>
<feature type="domain" description="BFD-like [2Fe-2S]-binding" evidence="4">
    <location>
        <begin position="414"/>
        <end position="463"/>
    </location>
</feature>
<keyword evidence="2" id="KW-0285">Flavoprotein</keyword>
<dbReference type="EC" id="1.7.99.4" evidence="7"/>
<dbReference type="EMBL" id="JACJII010000001">
    <property type="protein sequence ID" value="MBA9003152.1"/>
    <property type="molecule type" value="Genomic_DNA"/>
</dbReference>
<dbReference type="AlphaFoldDB" id="A0A7W3R7Z0"/>
<evidence type="ECO:0000313" key="7">
    <source>
        <dbReference type="EMBL" id="MBA9003152.1"/>
    </source>
</evidence>
<organism evidence="7 8">
    <name type="scientific">Thermomonospora cellulosilytica</name>
    <dbReference type="NCBI Taxonomy" id="1411118"/>
    <lineage>
        <taxon>Bacteria</taxon>
        <taxon>Bacillati</taxon>
        <taxon>Actinomycetota</taxon>
        <taxon>Actinomycetes</taxon>
        <taxon>Streptosporangiales</taxon>
        <taxon>Thermomonosporaceae</taxon>
        <taxon>Thermomonospora</taxon>
    </lineage>
</organism>
<sequence length="472" mass="49127">MTHVLVVGAGMAGARLAAEIARRDAAGRIDLTVVGSEPHPPYNRVQLTELLAGRTTWAGIALEGPAWFAERGYALRLGTPVRAIDRAARRVLLGDGDTLPYDVLVLATGAEPVMPLPGPLPAGVFTFRTLDDCHAIAATAARAREAVVVGGGLLGLETARGLARLGARVTVVHAAPRLMERHLDDGAARILRRIYAGQGIEVELNATVAAVSGGDRVEKLVLSDGRTLPADLVVVSCGVRPRTGLAAACGLRVERGVVVDDDLRTSDPRIHAIGDCAQHRGVAAGLLDPAWEQARLLATRLTDPGAADRYTGVRSVTRLKAPGIDLVAMGESGTEPSWDDDGPEVVVFRDGGRGVYKKLVLRDERLVGALLLGDDSTAGVVAQFFDRGDRVPSDPAALLFAGWGGAAPAARDAVVCRCNGVTREAVARACTAGARDLAAVSAATRCGTGCGTCRADVERLIAELARTSVTAG</sequence>
<evidence type="ECO:0000256" key="3">
    <source>
        <dbReference type="ARBA" id="ARBA00022827"/>
    </source>
</evidence>
<dbReference type="InterPro" id="IPR050260">
    <property type="entry name" value="FAD-bd_OxRdtase"/>
</dbReference>
<dbReference type="InterPro" id="IPR007419">
    <property type="entry name" value="BFD-like_2Fe2S-bd_dom"/>
</dbReference>
<dbReference type="RefSeq" id="WP_182704996.1">
    <property type="nucleotide sequence ID" value="NZ_JACJII010000001.1"/>
</dbReference>
<dbReference type="Pfam" id="PF18267">
    <property type="entry name" value="Rubredoxin_C"/>
    <property type="match status" value="1"/>
</dbReference>
<evidence type="ECO:0000259" key="6">
    <source>
        <dbReference type="Pfam" id="PF18267"/>
    </source>
</evidence>
<dbReference type="InterPro" id="IPR016156">
    <property type="entry name" value="FAD/NAD-linked_Rdtase_dimer_sf"/>
</dbReference>
<dbReference type="InterPro" id="IPR041854">
    <property type="entry name" value="BFD-like_2Fe2S-bd_dom_sf"/>
</dbReference>
<dbReference type="GO" id="GO:0016491">
    <property type="term" value="F:oxidoreductase activity"/>
    <property type="evidence" value="ECO:0007669"/>
    <property type="project" value="UniProtKB-KW"/>
</dbReference>
<accession>A0A7W3R7Z0</accession>
<evidence type="ECO:0000259" key="5">
    <source>
        <dbReference type="Pfam" id="PF07992"/>
    </source>
</evidence>
<evidence type="ECO:0000259" key="4">
    <source>
        <dbReference type="Pfam" id="PF04324"/>
    </source>
</evidence>
<keyword evidence="3" id="KW-0274">FAD</keyword>
<dbReference type="Pfam" id="PF07992">
    <property type="entry name" value="Pyr_redox_2"/>
    <property type="match status" value="1"/>
</dbReference>
<name>A0A7W3R7Z0_9ACTN</name>
<dbReference type="Pfam" id="PF04324">
    <property type="entry name" value="Fer2_BFD"/>
    <property type="match status" value="1"/>
</dbReference>
<protein>
    <submittedName>
        <fullName evidence="7">Assimilatory nitrate reductase electron transfer subunit</fullName>
        <ecNumber evidence="7">1.7.99.4</ecNumber>
    </submittedName>
</protein>
<gene>
    <name evidence="7" type="ORF">HNR21_002034</name>
</gene>
<feature type="domain" description="NADH-rubredoxin oxidoreductase C-terminal" evidence="6">
    <location>
        <begin position="316"/>
        <end position="377"/>
    </location>
</feature>
<keyword evidence="7" id="KW-0560">Oxidoreductase</keyword>
<proteinExistence type="predicted"/>
<evidence type="ECO:0000256" key="1">
    <source>
        <dbReference type="ARBA" id="ARBA00001974"/>
    </source>
</evidence>
<dbReference type="SUPFAM" id="SSF51905">
    <property type="entry name" value="FAD/NAD(P)-binding domain"/>
    <property type="match status" value="1"/>
</dbReference>
<dbReference type="PANTHER" id="PTHR43429">
    <property type="entry name" value="PYRIDINE NUCLEOTIDE-DISULFIDE OXIDOREDUCTASE DOMAIN-CONTAINING"/>
    <property type="match status" value="1"/>
</dbReference>
<dbReference type="PRINTS" id="PR00411">
    <property type="entry name" value="PNDRDTASEI"/>
</dbReference>
<dbReference type="PRINTS" id="PR00368">
    <property type="entry name" value="FADPNR"/>
</dbReference>
<dbReference type="Proteomes" id="UP000539313">
    <property type="component" value="Unassembled WGS sequence"/>
</dbReference>
<dbReference type="InterPro" id="IPR041575">
    <property type="entry name" value="Rubredoxin_C"/>
</dbReference>
<reference evidence="7 8" key="1">
    <citation type="submission" date="2020-08" db="EMBL/GenBank/DDBJ databases">
        <title>Sequencing the genomes of 1000 actinobacteria strains.</title>
        <authorList>
            <person name="Klenk H.-P."/>
        </authorList>
    </citation>
    <scope>NUCLEOTIDE SEQUENCE [LARGE SCALE GENOMIC DNA]</scope>
    <source>
        <strain evidence="7 8">DSM 45823</strain>
    </source>
</reference>
<dbReference type="InterPro" id="IPR023753">
    <property type="entry name" value="FAD/NAD-binding_dom"/>
</dbReference>
<keyword evidence="8" id="KW-1185">Reference proteome</keyword>
<dbReference type="PANTHER" id="PTHR43429:SF3">
    <property type="entry name" value="NITRITE REDUCTASE [NAD(P)H]"/>
    <property type="match status" value="1"/>
</dbReference>